<organism evidence="6 7">
    <name type="scientific">Rivibacter subsaxonicus</name>
    <dbReference type="NCBI Taxonomy" id="457575"/>
    <lineage>
        <taxon>Bacteria</taxon>
        <taxon>Pseudomonadati</taxon>
        <taxon>Pseudomonadota</taxon>
        <taxon>Betaproteobacteria</taxon>
        <taxon>Burkholderiales</taxon>
        <taxon>Rivibacter</taxon>
    </lineage>
</organism>
<evidence type="ECO:0000256" key="5">
    <source>
        <dbReference type="RuleBase" id="RU003657"/>
    </source>
</evidence>
<comment type="caution">
    <text evidence="6">The sequence shown here is derived from an EMBL/GenBank/DDBJ whole genome shotgun (WGS) entry which is preliminary data.</text>
</comment>
<dbReference type="EMBL" id="SHKP01000004">
    <property type="protein sequence ID" value="RZU02709.1"/>
    <property type="molecule type" value="Genomic_DNA"/>
</dbReference>
<dbReference type="InterPro" id="IPR011060">
    <property type="entry name" value="RibuloseP-bd_barrel"/>
</dbReference>
<evidence type="ECO:0000256" key="3">
    <source>
        <dbReference type="ARBA" id="ARBA00023102"/>
    </source>
</evidence>
<evidence type="ECO:0000313" key="6">
    <source>
        <dbReference type="EMBL" id="RZU02709.1"/>
    </source>
</evidence>
<keyword evidence="7" id="KW-1185">Reference proteome</keyword>
<dbReference type="GO" id="GO:0000105">
    <property type="term" value="P:L-histidine biosynthetic process"/>
    <property type="evidence" value="ECO:0007669"/>
    <property type="project" value="UniProtKB-KW"/>
</dbReference>
<dbReference type="InterPro" id="IPR013785">
    <property type="entry name" value="Aldolase_TIM"/>
</dbReference>
<evidence type="ECO:0000256" key="4">
    <source>
        <dbReference type="ARBA" id="ARBA00029440"/>
    </source>
</evidence>
<dbReference type="Proteomes" id="UP000293671">
    <property type="component" value="Unassembled WGS sequence"/>
</dbReference>
<dbReference type="Pfam" id="PF00977">
    <property type="entry name" value="His_biosynth"/>
    <property type="match status" value="1"/>
</dbReference>
<keyword evidence="6" id="KW-0413">Isomerase</keyword>
<sequence length="243" mass="25798">MFKRLAMQLIPVIDLQAGQVVHAVRGERRSYRPLRSSTLVQGCEPVAVARALIGATGSEVLYVAELDAILHGRRQPEPLRHLLAALPQIVLWLDAGFEDAVAAQALLAQLDPSEAGRVRPVFGSESLRDRTALEQLRDFPDAILSLDRRGATPLDRAGCWDLPESWPATLIAMALDRVGSGLGPDLELIAGLRRRAPGARLVGAGGLRDAADRRAAAVAGAGAWLVASALHEGRLAGLEALAG</sequence>
<dbReference type="InterPro" id="IPR006062">
    <property type="entry name" value="His_biosynth"/>
</dbReference>
<accession>A0A4Q7W290</accession>
<name>A0A4Q7W290_9BURK</name>
<dbReference type="Gene3D" id="3.20.20.70">
    <property type="entry name" value="Aldolase class I"/>
    <property type="match status" value="1"/>
</dbReference>
<reference evidence="6 7" key="1">
    <citation type="submission" date="2019-02" db="EMBL/GenBank/DDBJ databases">
        <title>Genomic Encyclopedia of Type Strains, Phase IV (KMG-IV): sequencing the most valuable type-strain genomes for metagenomic binning, comparative biology and taxonomic classification.</title>
        <authorList>
            <person name="Goeker M."/>
        </authorList>
    </citation>
    <scope>NUCLEOTIDE SEQUENCE [LARGE SCALE GENOMIC DNA]</scope>
    <source>
        <strain evidence="6 7">DSM 19570</strain>
    </source>
</reference>
<dbReference type="AlphaFoldDB" id="A0A4Q7W290"/>
<evidence type="ECO:0000256" key="1">
    <source>
        <dbReference type="ARBA" id="ARBA00009667"/>
    </source>
</evidence>
<protein>
    <submittedName>
        <fullName evidence="6">Phosphoribosylformimino-5-aminoimidazole carboxamide ribotide isomerase</fullName>
    </submittedName>
</protein>
<proteinExistence type="inferred from homology"/>
<keyword evidence="3 5" id="KW-0368">Histidine biosynthesis</keyword>
<dbReference type="GO" id="GO:0016853">
    <property type="term" value="F:isomerase activity"/>
    <property type="evidence" value="ECO:0007669"/>
    <property type="project" value="UniProtKB-KW"/>
</dbReference>
<comment type="similarity">
    <text evidence="1 5">Belongs to the HisA/HisF family.</text>
</comment>
<evidence type="ECO:0000313" key="7">
    <source>
        <dbReference type="Proteomes" id="UP000293671"/>
    </source>
</evidence>
<keyword evidence="2 5" id="KW-0028">Amino-acid biosynthesis</keyword>
<evidence type="ECO:0000256" key="2">
    <source>
        <dbReference type="ARBA" id="ARBA00022605"/>
    </source>
</evidence>
<comment type="pathway">
    <text evidence="4">Amino-acid biosynthesis.</text>
</comment>
<dbReference type="SUPFAM" id="SSF51366">
    <property type="entry name" value="Ribulose-phoshate binding barrel"/>
    <property type="match status" value="1"/>
</dbReference>
<gene>
    <name evidence="6" type="ORF">EV670_0738</name>
</gene>